<proteinExistence type="inferred from homology"/>
<reference evidence="6" key="1">
    <citation type="submission" date="2015-07" db="EMBL/GenBank/DDBJ databases">
        <authorList>
            <person name="Ju K.-S."/>
            <person name="Doroghazi J.R."/>
            <person name="Metcalf W.W."/>
        </authorList>
    </citation>
    <scope>NUCLEOTIDE SEQUENCE [LARGE SCALE GENOMIC DNA]</scope>
    <source>
        <strain evidence="6">NRRL ISP-5002</strain>
    </source>
</reference>
<name>A0A0N0H3V6_9ACTN</name>
<dbReference type="EC" id="3.1.1.-" evidence="3"/>
<dbReference type="PANTHER" id="PTHR11559">
    <property type="entry name" value="CARBOXYLESTERASE"/>
    <property type="match status" value="1"/>
</dbReference>
<keyword evidence="6" id="KW-1185">Reference proteome</keyword>
<feature type="domain" description="Carboxylesterase type B" evidence="4">
    <location>
        <begin position="46"/>
        <end position="519"/>
    </location>
</feature>
<dbReference type="Pfam" id="PF00135">
    <property type="entry name" value="COesterase"/>
    <property type="match status" value="1"/>
</dbReference>
<evidence type="ECO:0000313" key="5">
    <source>
        <dbReference type="EMBL" id="KPC66589.1"/>
    </source>
</evidence>
<dbReference type="Gene3D" id="3.40.50.1820">
    <property type="entry name" value="alpha/beta hydrolase"/>
    <property type="match status" value="1"/>
</dbReference>
<dbReference type="Proteomes" id="UP000037982">
    <property type="component" value="Unassembled WGS sequence"/>
</dbReference>
<comment type="similarity">
    <text evidence="1 3">Belongs to the type-B carboxylesterase/lipase family.</text>
</comment>
<gene>
    <name evidence="5" type="ORF">ADL29_04025</name>
</gene>
<organism evidence="5 6">
    <name type="scientific">Streptomyces chattanoogensis</name>
    <dbReference type="NCBI Taxonomy" id="66876"/>
    <lineage>
        <taxon>Bacteria</taxon>
        <taxon>Bacillati</taxon>
        <taxon>Actinomycetota</taxon>
        <taxon>Actinomycetes</taxon>
        <taxon>Kitasatosporales</taxon>
        <taxon>Streptomycetaceae</taxon>
        <taxon>Streptomyces</taxon>
    </lineage>
</organism>
<protein>
    <recommendedName>
        <fullName evidence="3">Carboxylic ester hydrolase</fullName>
        <ecNumber evidence="3">3.1.1.-</ecNumber>
    </recommendedName>
</protein>
<dbReference type="InterPro" id="IPR029058">
    <property type="entry name" value="AB_hydrolase_fold"/>
</dbReference>
<sequence>MPLPTRVLRRARRIVLPLAVAAVLTPVLAHAAQPAGAGRPDGRALLVRTENGWVRGKATAEGRQFLGIPYAQPPTGGLRWRAPQPAEKWKGVKDATRYGNSCAQNAYWAPGYEKQHTTEDCLDVNVYTPPAGPAGRERGTLPVMVWIHGGANIGGAGRDILPDTFARRTHTVVVTLNYRLGAQGFLTLPGTTGNFALLDQQQALRWVGANIGRFGGDRRRVTLAGESAGGSAVCTQLASSGSRGLYRAAIIQSGDFGDCTGATRKKAVADGLAFAAKLGCTEPATAADCLRAKPAKEILDAQKGTGPDLWRYTVGGRELPLQPADAFTSGRASHVPVMNGANSKEGLVFAYDGFDRWGTPLTADAYPKTLTATFGKETGTRALARYPLSAYDRPGYAYAAAFGDHLFACPALRTHPRLAGRGRVYAYEFADRTSPLFASLPQHADFDFGATHAAELNYLFKPYARSAHLNAGQRALSAQMTAYWGSFLHGSAPHATGQPTMPEQGSRPGRVLQLRTAAEGGNTTTAGLRAGHRCDLWDTAP</sequence>
<comment type="caution">
    <text evidence="5">The sequence shown here is derived from an EMBL/GenBank/DDBJ whole genome shotgun (WGS) entry which is preliminary data.</text>
</comment>
<dbReference type="PATRIC" id="fig|66876.3.peg.887"/>
<dbReference type="EMBL" id="LGKG01000002">
    <property type="protein sequence ID" value="KPC66589.1"/>
    <property type="molecule type" value="Genomic_DNA"/>
</dbReference>
<feature type="chain" id="PRO_5005732716" description="Carboxylic ester hydrolase" evidence="3">
    <location>
        <begin position="32"/>
        <end position="541"/>
    </location>
</feature>
<keyword evidence="3" id="KW-0732">Signal</keyword>
<dbReference type="RefSeq" id="WP_053922373.1">
    <property type="nucleotide sequence ID" value="NZ_LGKG01000002.1"/>
</dbReference>
<dbReference type="GO" id="GO:0016787">
    <property type="term" value="F:hydrolase activity"/>
    <property type="evidence" value="ECO:0007669"/>
    <property type="project" value="UniProtKB-KW"/>
</dbReference>
<evidence type="ECO:0000256" key="1">
    <source>
        <dbReference type="ARBA" id="ARBA00005964"/>
    </source>
</evidence>
<accession>A0A0N0H3V6</accession>
<dbReference type="ESTHER" id="9actn-a0a0n0h3v6">
    <property type="family name" value="Carb_B_Bacteria"/>
</dbReference>
<evidence type="ECO:0000259" key="4">
    <source>
        <dbReference type="Pfam" id="PF00135"/>
    </source>
</evidence>
<dbReference type="InterPro" id="IPR019826">
    <property type="entry name" value="Carboxylesterase_B_AS"/>
</dbReference>
<evidence type="ECO:0000313" key="6">
    <source>
        <dbReference type="Proteomes" id="UP000037982"/>
    </source>
</evidence>
<keyword evidence="2 3" id="KW-0378">Hydrolase</keyword>
<evidence type="ECO:0000256" key="3">
    <source>
        <dbReference type="RuleBase" id="RU361235"/>
    </source>
</evidence>
<dbReference type="PROSITE" id="PS00122">
    <property type="entry name" value="CARBOXYLESTERASE_B_1"/>
    <property type="match status" value="1"/>
</dbReference>
<dbReference type="InterPro" id="IPR002018">
    <property type="entry name" value="CarbesteraseB"/>
</dbReference>
<dbReference type="AlphaFoldDB" id="A0A0N0H3V6"/>
<evidence type="ECO:0000256" key="2">
    <source>
        <dbReference type="ARBA" id="ARBA00022801"/>
    </source>
</evidence>
<dbReference type="SUPFAM" id="SSF53474">
    <property type="entry name" value="alpha/beta-Hydrolases"/>
    <property type="match status" value="1"/>
</dbReference>
<dbReference type="InterPro" id="IPR050309">
    <property type="entry name" value="Type-B_Carboxylest/Lipase"/>
</dbReference>
<feature type="signal peptide" evidence="3">
    <location>
        <begin position="1"/>
        <end position="31"/>
    </location>
</feature>